<accession>A0A3B0XJ37</accession>
<feature type="non-terminal residue" evidence="1">
    <location>
        <position position="1"/>
    </location>
</feature>
<protein>
    <submittedName>
        <fullName evidence="1">Uncharacterized protein</fullName>
    </submittedName>
</protein>
<sequence>GHTVSLTSLMRIIAVKANKALKIKINIS</sequence>
<reference evidence="1" key="1">
    <citation type="submission" date="2018-06" db="EMBL/GenBank/DDBJ databases">
        <authorList>
            <person name="Zhirakovskaya E."/>
        </authorList>
    </citation>
    <scope>NUCLEOTIDE SEQUENCE</scope>
</reference>
<name>A0A3B0XJ37_9ZZZZ</name>
<gene>
    <name evidence="1" type="ORF">MNBD_GAMMA10-1230</name>
</gene>
<proteinExistence type="predicted"/>
<evidence type="ECO:0000313" key="1">
    <source>
        <dbReference type="EMBL" id="VAW61739.1"/>
    </source>
</evidence>
<organism evidence="1">
    <name type="scientific">hydrothermal vent metagenome</name>
    <dbReference type="NCBI Taxonomy" id="652676"/>
    <lineage>
        <taxon>unclassified sequences</taxon>
        <taxon>metagenomes</taxon>
        <taxon>ecological metagenomes</taxon>
    </lineage>
</organism>
<dbReference type="AlphaFoldDB" id="A0A3B0XJ37"/>
<dbReference type="EMBL" id="UOFJ01000050">
    <property type="protein sequence ID" value="VAW61739.1"/>
    <property type="molecule type" value="Genomic_DNA"/>
</dbReference>